<gene>
    <name evidence="3" type="ORF">EKO24_017695</name>
</gene>
<sequence length="111" mass="11767">MKKLALLFIGLFLVNVTAFADDHHIDVALEHATAATIYGKNGHTSVLLEHAKIALEHVLAASLKAQGVSKSHLESAAEDLEEAISQSESGHVGTATRHARAAVGHIKNSEK</sequence>
<evidence type="ECO:0000313" key="3">
    <source>
        <dbReference type="EMBL" id="TRW91245.1"/>
    </source>
</evidence>
<evidence type="ECO:0008006" key="5">
    <source>
        <dbReference type="Google" id="ProtNLM"/>
    </source>
</evidence>
<dbReference type="Proteomes" id="UP000733744">
    <property type="component" value="Unassembled WGS sequence"/>
</dbReference>
<proteinExistence type="predicted"/>
<dbReference type="InterPro" id="IPR031877">
    <property type="entry name" value="SmbP"/>
</dbReference>
<reference evidence="3 4" key="1">
    <citation type="journal article" date="2019" name="Antonie Van Leeuwenhoek">
        <title>Description of 'Ca. Methylobacter oryzae' KRF1, a novel species from the environmentally important Methylobacter clade 2.</title>
        <authorList>
            <person name="Khatri K."/>
            <person name="Mohite J.A."/>
            <person name="Pandit P.S."/>
            <person name="Bahulikar R."/>
            <person name="Rahalkar M.C."/>
        </authorList>
    </citation>
    <scope>NUCLEOTIDE SEQUENCE [LARGE SCALE GENOMIC DNA]</scope>
    <source>
        <strain evidence="3 4">KRF1</strain>
    </source>
</reference>
<organism evidence="3 4">
    <name type="scientific">Candidatus Methylobacter oryzae</name>
    <dbReference type="NCBI Taxonomy" id="2497749"/>
    <lineage>
        <taxon>Bacteria</taxon>
        <taxon>Pseudomonadati</taxon>
        <taxon>Pseudomonadota</taxon>
        <taxon>Gammaproteobacteria</taxon>
        <taxon>Methylococcales</taxon>
        <taxon>Methylococcaceae</taxon>
        <taxon>Methylobacter</taxon>
    </lineage>
</organism>
<dbReference type="Gene3D" id="1.20.120.660">
    <property type="entry name" value="IL-4 antagonist (De novo design) like domain"/>
    <property type="match status" value="1"/>
</dbReference>
<feature type="region of interest" description="Disordered" evidence="1">
    <location>
        <begin position="79"/>
        <end position="111"/>
    </location>
</feature>
<dbReference type="EMBL" id="RYFG02000114">
    <property type="protein sequence ID" value="TRW91245.1"/>
    <property type="molecule type" value="Genomic_DNA"/>
</dbReference>
<evidence type="ECO:0000256" key="1">
    <source>
        <dbReference type="SAM" id="MobiDB-lite"/>
    </source>
</evidence>
<feature type="chain" id="PRO_5045385366" description="Metal-binding protein SmbP" evidence="2">
    <location>
        <begin position="21"/>
        <end position="111"/>
    </location>
</feature>
<keyword evidence="4" id="KW-1185">Reference proteome</keyword>
<name>A0ABY3C751_9GAMM</name>
<keyword evidence="2" id="KW-0732">Signal</keyword>
<evidence type="ECO:0000313" key="4">
    <source>
        <dbReference type="Proteomes" id="UP000733744"/>
    </source>
</evidence>
<feature type="signal peptide" evidence="2">
    <location>
        <begin position="1"/>
        <end position="20"/>
    </location>
</feature>
<protein>
    <recommendedName>
        <fullName evidence="5">Metal-binding protein SmbP</fullName>
    </recommendedName>
</protein>
<dbReference type="CDD" id="cd13840">
    <property type="entry name" value="SMBP_like"/>
    <property type="match status" value="1"/>
</dbReference>
<accession>A0ABY3C751</accession>
<dbReference type="Pfam" id="PF16785">
    <property type="entry name" value="SMBP"/>
    <property type="match status" value="1"/>
</dbReference>
<dbReference type="RefSeq" id="WP_127027741.1">
    <property type="nucleotide sequence ID" value="NZ_RYFG02000114.1"/>
</dbReference>
<comment type="caution">
    <text evidence="3">The sequence shown here is derived from an EMBL/GenBank/DDBJ whole genome shotgun (WGS) entry which is preliminary data.</text>
</comment>
<evidence type="ECO:0000256" key="2">
    <source>
        <dbReference type="SAM" id="SignalP"/>
    </source>
</evidence>